<feature type="domain" description="Response regulatory" evidence="5">
    <location>
        <begin position="1113"/>
        <end position="1260"/>
    </location>
</feature>
<keyword evidence="7" id="KW-1185">Reference proteome</keyword>
<feature type="region of interest" description="Disordered" evidence="3">
    <location>
        <begin position="1188"/>
        <end position="1212"/>
    </location>
</feature>
<proteinExistence type="predicted"/>
<dbReference type="AlphaFoldDB" id="A0A194WXY3"/>
<dbReference type="PANTHER" id="PTHR43719">
    <property type="entry name" value="TWO-COMPONENT HISTIDINE KINASE"/>
    <property type="match status" value="1"/>
</dbReference>
<protein>
    <submittedName>
        <fullName evidence="6">Uncharacterized protein</fullName>
    </submittedName>
</protein>
<feature type="domain" description="Histidine kinase" evidence="4">
    <location>
        <begin position="584"/>
        <end position="843"/>
    </location>
</feature>
<dbReference type="SUPFAM" id="SSF47384">
    <property type="entry name" value="Homodimeric domain of signal transducing histidine kinase"/>
    <property type="match status" value="1"/>
</dbReference>
<evidence type="ECO:0000313" key="7">
    <source>
        <dbReference type="Proteomes" id="UP000070700"/>
    </source>
</evidence>
<dbReference type="Pfam" id="PF02518">
    <property type="entry name" value="HATPase_c"/>
    <property type="match status" value="1"/>
</dbReference>
<dbReference type="InterPro" id="IPR003594">
    <property type="entry name" value="HATPase_dom"/>
</dbReference>
<dbReference type="InterPro" id="IPR050956">
    <property type="entry name" value="2C_system_His_kinase"/>
</dbReference>
<feature type="compositionally biased region" description="Basic and acidic residues" evidence="3">
    <location>
        <begin position="282"/>
        <end position="293"/>
    </location>
</feature>
<dbReference type="PROSITE" id="PS50109">
    <property type="entry name" value="HIS_KIN"/>
    <property type="match status" value="1"/>
</dbReference>
<dbReference type="InParanoid" id="A0A194WXY3"/>
<evidence type="ECO:0000256" key="2">
    <source>
        <dbReference type="PROSITE-ProRule" id="PRU00169"/>
    </source>
</evidence>
<dbReference type="SUPFAM" id="SSF55781">
    <property type="entry name" value="GAF domain-like"/>
    <property type="match status" value="1"/>
</dbReference>
<dbReference type="InterPro" id="IPR005467">
    <property type="entry name" value="His_kinase_dom"/>
</dbReference>
<dbReference type="OrthoDB" id="303614at2759"/>
<feature type="region of interest" description="Disordered" evidence="3">
    <location>
        <begin position="270"/>
        <end position="297"/>
    </location>
</feature>
<dbReference type="InterPro" id="IPR036890">
    <property type="entry name" value="HATPase_C_sf"/>
</dbReference>
<dbReference type="Gene3D" id="3.40.50.2300">
    <property type="match status" value="1"/>
</dbReference>
<dbReference type="InterPro" id="IPR001789">
    <property type="entry name" value="Sig_transdc_resp-reg_receiver"/>
</dbReference>
<dbReference type="RefSeq" id="XP_018067188.1">
    <property type="nucleotide sequence ID" value="XM_018210989.1"/>
</dbReference>
<dbReference type="InterPro" id="IPR036097">
    <property type="entry name" value="HisK_dim/P_sf"/>
</dbReference>
<evidence type="ECO:0000256" key="1">
    <source>
        <dbReference type="ARBA" id="ARBA00022553"/>
    </source>
</evidence>
<dbReference type="EMBL" id="KQ947423">
    <property type="protein sequence ID" value="KUJ12833.1"/>
    <property type="molecule type" value="Genomic_DNA"/>
</dbReference>
<dbReference type="Gene3D" id="3.30.565.10">
    <property type="entry name" value="Histidine kinase-like ATPase, C-terminal domain"/>
    <property type="match status" value="1"/>
</dbReference>
<dbReference type="PROSITE" id="PS50110">
    <property type="entry name" value="RESPONSE_REGULATORY"/>
    <property type="match status" value="1"/>
</dbReference>
<dbReference type="Proteomes" id="UP000070700">
    <property type="component" value="Unassembled WGS sequence"/>
</dbReference>
<dbReference type="KEGG" id="psco:LY89DRAFT_622845"/>
<evidence type="ECO:0000256" key="3">
    <source>
        <dbReference type="SAM" id="MobiDB-lite"/>
    </source>
</evidence>
<feature type="compositionally biased region" description="Basic and acidic residues" evidence="3">
    <location>
        <begin position="378"/>
        <end position="388"/>
    </location>
</feature>
<reference evidence="6 7" key="1">
    <citation type="submission" date="2015-10" db="EMBL/GenBank/DDBJ databases">
        <title>Full genome of DAOMC 229536 Phialocephala scopiformis, a fungal endophyte of spruce producing the potent anti-insectan compound rugulosin.</title>
        <authorList>
            <consortium name="DOE Joint Genome Institute"/>
            <person name="Walker A.K."/>
            <person name="Frasz S.L."/>
            <person name="Seifert K.A."/>
            <person name="Miller J.D."/>
            <person name="Mondo S.J."/>
            <person name="Labutti K."/>
            <person name="Lipzen A."/>
            <person name="Dockter R."/>
            <person name="Kennedy M."/>
            <person name="Grigoriev I.V."/>
            <person name="Spatafora J.W."/>
        </authorList>
    </citation>
    <scope>NUCLEOTIDE SEQUENCE [LARGE SCALE GENOMIC DNA]</scope>
    <source>
        <strain evidence="6 7">CBS 120377</strain>
    </source>
</reference>
<dbReference type="SMART" id="SM00387">
    <property type="entry name" value="HATPase_c"/>
    <property type="match status" value="1"/>
</dbReference>
<dbReference type="FunFam" id="1.10.287.130:FF:000023">
    <property type="entry name" value="Sensor histidine kinase/response regulator, putative"/>
    <property type="match status" value="1"/>
</dbReference>
<dbReference type="SUPFAM" id="SSF55874">
    <property type="entry name" value="ATPase domain of HSP90 chaperone/DNA topoisomerase II/histidine kinase"/>
    <property type="match status" value="1"/>
</dbReference>
<evidence type="ECO:0000259" key="5">
    <source>
        <dbReference type="PROSITE" id="PS50110"/>
    </source>
</evidence>
<evidence type="ECO:0000313" key="6">
    <source>
        <dbReference type="EMBL" id="KUJ12833.1"/>
    </source>
</evidence>
<sequence>MSTLPSSGVLDVPLPPCDSGTIDTTSPSCLATAFGTLQQATMKNNLSANGESNRDMKESQRALELRKFFAPHHNSAENDFNATLNNDGALNAYAETVVWRLKAVHAMVSRSDRIGTQYFLAGAIRTNVAHDPDDVITTSEWFGCSTVPTPGGLCEACIAIIPIDHSEDEYPCFVVNDLSRDERFASLPVVDGTIVSYRFYAGTPITTDHGINIGSFFFFDDKPRDGLTREQKRFLHQQARNVMRHFETKREAAERRRVALMSKGISTFLERTSQHTANEDSIDPHEDGAHVDEQSQDTHGITPELTAAEPNDTSAIAKETVLDKIRYALDQAAEILRDSLELNVGGVVFLDTAVGYTDTGNTDAYLDNTTNIGSQVEIEKSEDKRRQASNESNSGPVLSVDDYHSRQVSQESTRSHGDQHKAAKVLAMSAAKIAPWDSDANVLDAKTLQALINTYPKGNVWYTDEEGYFTSLDQLNGLQETTSSSPPGRRKSVHSVDLAHSRAEATVLSRVFQGARQIVFLPLWDAGGDRWYAGCFVWSRSPVPVFTVDSEVAYLSAFTNSVMVEISRLDAITSNKMKSDFISSISHEFRSPLHGILASAELLRESKLDASQREFIATIQNCSGTLLDTINHVLDYSKINSFEKNQKGTISNELIQTTNLALLCEDIISGMISASEFHGIIADDPSSAISREFRPGLASQDQPSRRATLDIILDIEQRDWYYNIQAGALRRVVMNIFGNAQKYTETGYIMVQMQIQEEARSHPNASTGNVLNLRIRDSGRGMSTEYMERKLYHPFAQEDSFAPGVGLGLSIVWSIVNQLGGQINIRSQIGKGTDVEISIPVEKVAEPDFQKIEADNTKNMLLEAQTCITKLQARAAATSVCFSRTQANNSRTKDINWTCIERYCSEWFGFAISKDPVDMIITDHHNESGYEAGQRVLVVHDDMLCPGKHVGEYQGYAVGHISPPVGPFRLARCLLALMEQDISPPPSEASFNLHLADRATQTPLGSPEERTIMDGIILTDYGFTPQTTFSNTPVSIDEEKVDEKNEPIITQHPETDSLPASISQLTLSPATTKSAIPFSPHTNSPIIPSTLFGILTLPTPKKSPPTPTSKSLNILAVDDNALNLQLLHRYLLKRKSDTIVTARDGVEAVAAVKDAKEKGVRFDVVFMDISMPNMNGFEATRAIRGLERRRGNGSEGGSEIGEDESGENGAVGNGDRALIVALTGLASKRDRSEAEESGFDDFLTKPISFGRIGELLRGLSEGK</sequence>
<organism evidence="6 7">
    <name type="scientific">Mollisia scopiformis</name>
    <name type="common">Conifer needle endophyte fungus</name>
    <name type="synonym">Phialocephala scopiformis</name>
    <dbReference type="NCBI Taxonomy" id="149040"/>
    <lineage>
        <taxon>Eukaryota</taxon>
        <taxon>Fungi</taxon>
        <taxon>Dikarya</taxon>
        <taxon>Ascomycota</taxon>
        <taxon>Pezizomycotina</taxon>
        <taxon>Leotiomycetes</taxon>
        <taxon>Helotiales</taxon>
        <taxon>Mollisiaceae</taxon>
        <taxon>Mollisia</taxon>
    </lineage>
</organism>
<dbReference type="Gene3D" id="1.10.287.130">
    <property type="match status" value="1"/>
</dbReference>
<dbReference type="PRINTS" id="PR00344">
    <property type="entry name" value="BCTRLSENSOR"/>
</dbReference>
<evidence type="ECO:0000259" key="4">
    <source>
        <dbReference type="PROSITE" id="PS50109"/>
    </source>
</evidence>
<dbReference type="Pfam" id="PF00072">
    <property type="entry name" value="Response_reg"/>
    <property type="match status" value="1"/>
</dbReference>
<feature type="region of interest" description="Disordered" evidence="3">
    <location>
        <begin position="378"/>
        <end position="421"/>
    </location>
</feature>
<dbReference type="Pfam" id="PF00512">
    <property type="entry name" value="HisKA"/>
    <property type="match status" value="1"/>
</dbReference>
<name>A0A194WXY3_MOLSC</name>
<dbReference type="SMART" id="SM00388">
    <property type="entry name" value="HisKA"/>
    <property type="match status" value="1"/>
</dbReference>
<accession>A0A194WXY3</accession>
<dbReference type="InterPro" id="IPR003661">
    <property type="entry name" value="HisK_dim/P_dom"/>
</dbReference>
<gene>
    <name evidence="6" type="ORF">LY89DRAFT_622845</name>
</gene>
<dbReference type="CDD" id="cd17546">
    <property type="entry name" value="REC_hyHK_CKI1_RcsC-like"/>
    <property type="match status" value="1"/>
</dbReference>
<dbReference type="InterPro" id="IPR011006">
    <property type="entry name" value="CheY-like_superfamily"/>
</dbReference>
<dbReference type="SMART" id="SM00448">
    <property type="entry name" value="REC"/>
    <property type="match status" value="1"/>
</dbReference>
<keyword evidence="1 2" id="KW-0597">Phosphoprotein</keyword>
<dbReference type="GO" id="GO:0000155">
    <property type="term" value="F:phosphorelay sensor kinase activity"/>
    <property type="evidence" value="ECO:0007669"/>
    <property type="project" value="InterPro"/>
</dbReference>
<dbReference type="GeneID" id="28820715"/>
<feature type="modified residue" description="4-aspartylphosphate" evidence="2">
    <location>
        <position position="1168"/>
    </location>
</feature>
<dbReference type="CDD" id="cd00082">
    <property type="entry name" value="HisKA"/>
    <property type="match status" value="1"/>
</dbReference>
<dbReference type="SUPFAM" id="SSF52172">
    <property type="entry name" value="CheY-like"/>
    <property type="match status" value="1"/>
</dbReference>
<dbReference type="InterPro" id="IPR004358">
    <property type="entry name" value="Sig_transdc_His_kin-like_C"/>
</dbReference>
<dbReference type="PANTHER" id="PTHR43719:SF72">
    <property type="entry name" value="HISTIDINE KINASE_RESPONSE REGULATOR, PUTATIVE (AFU_ORTHOLOGUE AFUA_8G06140)-RELATED"/>
    <property type="match status" value="1"/>
</dbReference>